<protein>
    <recommendedName>
        <fullName evidence="1">RiboL-PSP-HEPN domain-containing protein</fullName>
    </recommendedName>
</protein>
<dbReference type="PATRIC" id="fig|558151.6.peg.3592"/>
<gene>
    <name evidence="2" type="ORF">ACM46_16975</name>
</gene>
<evidence type="ECO:0000313" key="2">
    <source>
        <dbReference type="EMBL" id="KMQ59951.1"/>
    </source>
</evidence>
<reference evidence="2 3" key="1">
    <citation type="journal article" date="2013" name="Int. J. Syst. Evol. Microbiol.">
        <title>Chryseobacterium angstadtii sp. nov., isolated from a newt tank.</title>
        <authorList>
            <person name="Kirk K.E."/>
            <person name="Hoffman J.A."/>
            <person name="Smith K.A."/>
            <person name="Strahan B.L."/>
            <person name="Failor K.C."/>
            <person name="Krebs J.E."/>
            <person name="Gale A.N."/>
            <person name="Do T.D."/>
            <person name="Sontag T.C."/>
            <person name="Batties A.M."/>
            <person name="Mistiszyn K."/>
            <person name="Newman J.D."/>
        </authorList>
    </citation>
    <scope>NUCLEOTIDE SEQUENCE [LARGE SCALE GENOMIC DNA]</scope>
    <source>
        <strain evidence="2 3">KM</strain>
    </source>
</reference>
<sequence>MDNTQYKGVYIAQLEKLKEIIEIANSRIVSEEPDDFFQNNTNFFTKSFLVIMCAYLESYLKDALMVIIDETNNKLNLSKLPHNLVRWSLNIEKEFKNSDSKFEDFKIPIKKKELDDFISGNPFRTKDLFKKLGINLDCDLIFESQKERINAIVVKRNKVIHHNDDASDVSNDDLLLNINIITEYISNIDRLICSHI</sequence>
<dbReference type="OrthoDB" id="7065977at2"/>
<proteinExistence type="predicted"/>
<dbReference type="Proteomes" id="UP000036261">
    <property type="component" value="Unassembled WGS sequence"/>
</dbReference>
<comment type="caution">
    <text evidence="2">The sequence shown here is derived from an EMBL/GenBank/DDBJ whole genome shotgun (WGS) entry which is preliminary data.</text>
</comment>
<evidence type="ECO:0000313" key="3">
    <source>
        <dbReference type="Proteomes" id="UP000036261"/>
    </source>
</evidence>
<dbReference type="RefSeq" id="WP_048507886.1">
    <property type="nucleotide sequence ID" value="NZ_LFND01000006.1"/>
</dbReference>
<feature type="domain" description="RiboL-PSP-HEPN" evidence="1">
    <location>
        <begin position="19"/>
        <end position="193"/>
    </location>
</feature>
<organism evidence="2 3">
    <name type="scientific">Chryseobacterium angstadtii</name>
    <dbReference type="NCBI Taxonomy" id="558151"/>
    <lineage>
        <taxon>Bacteria</taxon>
        <taxon>Pseudomonadati</taxon>
        <taxon>Bacteroidota</taxon>
        <taxon>Flavobacteriia</taxon>
        <taxon>Flavobacteriales</taxon>
        <taxon>Weeksellaceae</taxon>
        <taxon>Chryseobacterium group</taxon>
        <taxon>Chryseobacterium</taxon>
    </lineage>
</organism>
<dbReference type="Pfam" id="PF18735">
    <property type="entry name" value="HEPN_RiboL-PSP"/>
    <property type="match status" value="1"/>
</dbReference>
<dbReference type="EMBL" id="LFND01000006">
    <property type="protein sequence ID" value="KMQ59951.1"/>
    <property type="molecule type" value="Genomic_DNA"/>
</dbReference>
<evidence type="ECO:0000259" key="1">
    <source>
        <dbReference type="Pfam" id="PF18735"/>
    </source>
</evidence>
<accession>A0A0J7I2A2</accession>
<dbReference type="STRING" id="558151.ACM46_16975"/>
<dbReference type="InterPro" id="IPR041519">
    <property type="entry name" value="HEPN_RiboL-PSP"/>
</dbReference>
<name>A0A0J7I2A2_9FLAO</name>
<keyword evidence="3" id="KW-1185">Reference proteome</keyword>
<dbReference type="AlphaFoldDB" id="A0A0J7I2A2"/>